<dbReference type="Gene3D" id="3.30.360.10">
    <property type="entry name" value="Dihydrodipicolinate Reductase, domain 2"/>
    <property type="match status" value="1"/>
</dbReference>
<dbReference type="EMBL" id="LAZR01052550">
    <property type="protein sequence ID" value="KKK82702.1"/>
    <property type="molecule type" value="Genomic_DNA"/>
</dbReference>
<dbReference type="PANTHER" id="PTHR43708">
    <property type="entry name" value="CONSERVED EXPRESSED OXIDOREDUCTASE (EUROFUNG)"/>
    <property type="match status" value="1"/>
</dbReference>
<evidence type="ECO:0000313" key="2">
    <source>
        <dbReference type="EMBL" id="KKK82702.1"/>
    </source>
</evidence>
<dbReference type="Pfam" id="PF22725">
    <property type="entry name" value="GFO_IDH_MocA_C3"/>
    <property type="match status" value="1"/>
</dbReference>
<sequence>RKVIDSGVLGRIVQINVAASGFSRRWDWQTLQELDGGNLLNTGPHPLDQVLRLLDSPVMPEVHCFMDRANTYGNAEDHVLVVLRAPRRPLIHLEVSSCCAYPSFVYNVYGTRGGLKGNSSHLDWKYFYPSRSPKHKATRKPIATAEGLPAYCREKLKWTERSWDVPPRKKDLFGSMAGKFYSMLYKTLTTGAPLVITPQHVRQQIAIIQACQKQNPHIYKR</sequence>
<feature type="domain" description="GFO/IDH/MocA-like oxidoreductase" evidence="1">
    <location>
        <begin position="1"/>
        <end position="115"/>
    </location>
</feature>
<feature type="non-terminal residue" evidence="2">
    <location>
        <position position="1"/>
    </location>
</feature>
<dbReference type="PANTHER" id="PTHR43708:SF8">
    <property type="entry name" value="OXIDOREDUCTASE"/>
    <property type="match status" value="1"/>
</dbReference>
<dbReference type="InterPro" id="IPR051317">
    <property type="entry name" value="Gfo/Idh/MocA_oxidoreduct"/>
</dbReference>
<organism evidence="2">
    <name type="scientific">marine sediment metagenome</name>
    <dbReference type="NCBI Taxonomy" id="412755"/>
    <lineage>
        <taxon>unclassified sequences</taxon>
        <taxon>metagenomes</taxon>
        <taxon>ecological metagenomes</taxon>
    </lineage>
</organism>
<accession>A0A0F8YMU8</accession>
<proteinExistence type="predicted"/>
<dbReference type="InterPro" id="IPR055170">
    <property type="entry name" value="GFO_IDH_MocA-like_dom"/>
</dbReference>
<reference evidence="2" key="1">
    <citation type="journal article" date="2015" name="Nature">
        <title>Complex archaea that bridge the gap between prokaryotes and eukaryotes.</title>
        <authorList>
            <person name="Spang A."/>
            <person name="Saw J.H."/>
            <person name="Jorgensen S.L."/>
            <person name="Zaremba-Niedzwiedzka K."/>
            <person name="Martijn J."/>
            <person name="Lind A.E."/>
            <person name="van Eijk R."/>
            <person name="Schleper C."/>
            <person name="Guy L."/>
            <person name="Ettema T.J."/>
        </authorList>
    </citation>
    <scope>NUCLEOTIDE SEQUENCE</scope>
</reference>
<protein>
    <recommendedName>
        <fullName evidence="1">GFO/IDH/MocA-like oxidoreductase domain-containing protein</fullName>
    </recommendedName>
</protein>
<comment type="caution">
    <text evidence="2">The sequence shown here is derived from an EMBL/GenBank/DDBJ whole genome shotgun (WGS) entry which is preliminary data.</text>
</comment>
<gene>
    <name evidence="2" type="ORF">LCGC14_2800760</name>
</gene>
<dbReference type="AlphaFoldDB" id="A0A0F8YMU8"/>
<evidence type="ECO:0000259" key="1">
    <source>
        <dbReference type="Pfam" id="PF22725"/>
    </source>
</evidence>
<name>A0A0F8YMU8_9ZZZZ</name>
<dbReference type="SUPFAM" id="SSF55347">
    <property type="entry name" value="Glyceraldehyde-3-phosphate dehydrogenase-like, C-terminal domain"/>
    <property type="match status" value="1"/>
</dbReference>